<comment type="caution">
    <text evidence="7">The sequence shown here is derived from an EMBL/GenBank/DDBJ whole genome shotgun (WGS) entry which is preliminary data.</text>
</comment>
<feature type="transmembrane region" description="Helical" evidence="5">
    <location>
        <begin position="299"/>
        <end position="321"/>
    </location>
</feature>
<reference evidence="8" key="1">
    <citation type="journal article" date="2019" name="Int. J. Syst. Evol. Microbiol.">
        <title>The Global Catalogue of Microorganisms (GCM) 10K type strain sequencing project: providing services to taxonomists for standard genome sequencing and annotation.</title>
        <authorList>
            <consortium name="The Broad Institute Genomics Platform"/>
            <consortium name="The Broad Institute Genome Sequencing Center for Infectious Disease"/>
            <person name="Wu L."/>
            <person name="Ma J."/>
        </authorList>
    </citation>
    <scope>NUCLEOTIDE SEQUENCE [LARGE SCALE GENOMIC DNA]</scope>
    <source>
        <strain evidence="8">ZS-22-S1</strain>
    </source>
</reference>
<organism evidence="7 8">
    <name type="scientific">Actinophytocola glycyrrhizae</name>
    <dbReference type="NCBI Taxonomy" id="2044873"/>
    <lineage>
        <taxon>Bacteria</taxon>
        <taxon>Bacillati</taxon>
        <taxon>Actinomycetota</taxon>
        <taxon>Actinomycetes</taxon>
        <taxon>Pseudonocardiales</taxon>
        <taxon>Pseudonocardiaceae</taxon>
    </lineage>
</organism>
<evidence type="ECO:0000313" key="7">
    <source>
        <dbReference type="EMBL" id="MFC4854126.1"/>
    </source>
</evidence>
<keyword evidence="4 5" id="KW-0472">Membrane</keyword>
<keyword evidence="3 5" id="KW-1133">Transmembrane helix</keyword>
<feature type="transmembrane region" description="Helical" evidence="5">
    <location>
        <begin position="30"/>
        <end position="49"/>
    </location>
</feature>
<evidence type="ECO:0000256" key="1">
    <source>
        <dbReference type="ARBA" id="ARBA00004141"/>
    </source>
</evidence>
<feature type="domain" description="ABC-2 type transporter transmembrane" evidence="6">
    <location>
        <begin position="29"/>
        <end position="376"/>
    </location>
</feature>
<dbReference type="Pfam" id="PF12698">
    <property type="entry name" value="ABC2_membrane_3"/>
    <property type="match status" value="1"/>
</dbReference>
<dbReference type="RefSeq" id="WP_378056078.1">
    <property type="nucleotide sequence ID" value="NZ_JBHSIS010000006.1"/>
</dbReference>
<gene>
    <name evidence="7" type="ORF">ACFPCV_11495</name>
</gene>
<evidence type="ECO:0000256" key="4">
    <source>
        <dbReference type="ARBA" id="ARBA00023136"/>
    </source>
</evidence>
<evidence type="ECO:0000256" key="5">
    <source>
        <dbReference type="SAM" id="Phobius"/>
    </source>
</evidence>
<dbReference type="InterPro" id="IPR013525">
    <property type="entry name" value="ABC2_TM"/>
</dbReference>
<protein>
    <submittedName>
        <fullName evidence="7">ABC transporter permease</fullName>
    </submittedName>
</protein>
<feature type="transmembrane region" description="Helical" evidence="5">
    <location>
        <begin position="178"/>
        <end position="200"/>
    </location>
</feature>
<dbReference type="EMBL" id="JBHSIS010000006">
    <property type="protein sequence ID" value="MFC4854126.1"/>
    <property type="molecule type" value="Genomic_DNA"/>
</dbReference>
<keyword evidence="8" id="KW-1185">Reference proteome</keyword>
<comment type="subcellular location">
    <subcellularLocation>
        <location evidence="1">Membrane</location>
        <topology evidence="1">Multi-pass membrane protein</topology>
    </subcellularLocation>
</comment>
<dbReference type="Proteomes" id="UP001595859">
    <property type="component" value="Unassembled WGS sequence"/>
</dbReference>
<feature type="transmembrane region" description="Helical" evidence="5">
    <location>
        <begin position="229"/>
        <end position="252"/>
    </location>
</feature>
<dbReference type="PANTHER" id="PTHR43471:SF1">
    <property type="entry name" value="ABC TRANSPORTER PERMEASE PROTEIN NOSY-RELATED"/>
    <property type="match status" value="1"/>
</dbReference>
<name>A0ABV9S0H6_9PSEU</name>
<accession>A0ABV9S0H6</accession>
<proteinExistence type="predicted"/>
<dbReference type="PANTHER" id="PTHR43471">
    <property type="entry name" value="ABC TRANSPORTER PERMEASE"/>
    <property type="match status" value="1"/>
</dbReference>
<sequence length="400" mass="41890">MSTPDVRLGSWEAVRLVAGREVTTKMRSKAFIITTVATLVLLIGFALVMKLSDGSDETVGVTQETQALAEPLKATGEQIGQSIGTTVVTEEEGRGQVADGTLDALIVGGADGALRVVVEKDLDGDLKNALNVLAGQLALNREIADLGGDPAQVQTSVANAVVDVEPLEEPYPYQPDQLVLGIIAGILIYMSLLLNGQMVAQGVVEEKSSRVVELLLSTIRPWQLMAGKVLGIGFVGFVQMVVIGGGGLIAALALDVLSIPVSAAIGTVVWLIVWYVLGFVMYSLVFAALGALVSRQEDVGGVITPALMFVIVGYVIGISVLPSEPDNTLAGVLSMIPVFAPTLMPMRLAMGGVPAWEAIVSVGLVVALIPLLVWLAGRIYANAVMRSGAKVKLRDALRTA</sequence>
<feature type="transmembrane region" description="Helical" evidence="5">
    <location>
        <begin position="272"/>
        <end position="292"/>
    </location>
</feature>
<feature type="transmembrane region" description="Helical" evidence="5">
    <location>
        <begin position="358"/>
        <end position="377"/>
    </location>
</feature>
<evidence type="ECO:0000256" key="2">
    <source>
        <dbReference type="ARBA" id="ARBA00022692"/>
    </source>
</evidence>
<evidence type="ECO:0000313" key="8">
    <source>
        <dbReference type="Proteomes" id="UP001595859"/>
    </source>
</evidence>
<keyword evidence="2 5" id="KW-0812">Transmembrane</keyword>
<evidence type="ECO:0000259" key="6">
    <source>
        <dbReference type="Pfam" id="PF12698"/>
    </source>
</evidence>
<evidence type="ECO:0000256" key="3">
    <source>
        <dbReference type="ARBA" id="ARBA00022989"/>
    </source>
</evidence>